<keyword evidence="10 13" id="KW-0408">Iron</keyword>
<dbReference type="OrthoDB" id="2789670at2759"/>
<evidence type="ECO:0000256" key="13">
    <source>
        <dbReference type="PIRSR" id="PIRSR602401-1"/>
    </source>
</evidence>
<evidence type="ECO:0000256" key="9">
    <source>
        <dbReference type="ARBA" id="ARBA00023002"/>
    </source>
</evidence>
<evidence type="ECO:0000256" key="7">
    <source>
        <dbReference type="ARBA" id="ARBA00022723"/>
    </source>
</evidence>
<dbReference type="PROSITE" id="PS00086">
    <property type="entry name" value="CYTOCHROME_P450"/>
    <property type="match status" value="1"/>
</dbReference>
<dbReference type="GO" id="GO:0016020">
    <property type="term" value="C:membrane"/>
    <property type="evidence" value="ECO:0007669"/>
    <property type="project" value="UniProtKB-SubCell"/>
</dbReference>
<protein>
    <submittedName>
        <fullName evidence="15">Cytochrome P450</fullName>
    </submittedName>
</protein>
<dbReference type="CDD" id="cd11065">
    <property type="entry name" value="CYP64-like"/>
    <property type="match status" value="1"/>
</dbReference>
<keyword evidence="8" id="KW-1133">Transmembrane helix</keyword>
<dbReference type="Proteomes" id="UP000256964">
    <property type="component" value="Unassembled WGS sequence"/>
</dbReference>
<keyword evidence="6" id="KW-0812">Transmembrane</keyword>
<evidence type="ECO:0000256" key="12">
    <source>
        <dbReference type="ARBA" id="ARBA00023136"/>
    </source>
</evidence>
<evidence type="ECO:0000256" key="2">
    <source>
        <dbReference type="ARBA" id="ARBA00004167"/>
    </source>
</evidence>
<evidence type="ECO:0000256" key="1">
    <source>
        <dbReference type="ARBA" id="ARBA00001971"/>
    </source>
</evidence>
<keyword evidence="16" id="KW-1185">Reference proteome</keyword>
<dbReference type="InterPro" id="IPR002401">
    <property type="entry name" value="Cyt_P450_E_grp-I"/>
</dbReference>
<evidence type="ECO:0000256" key="3">
    <source>
        <dbReference type="ARBA" id="ARBA00005179"/>
    </source>
</evidence>
<accession>A0A371DFN4</accession>
<gene>
    <name evidence="15" type="ORF">OH76DRAFT_1347121</name>
</gene>
<comment type="similarity">
    <text evidence="4 14">Belongs to the cytochrome P450 family.</text>
</comment>
<comment type="subcellular location">
    <subcellularLocation>
        <location evidence="2">Membrane</location>
        <topology evidence="2">Single-pass membrane protein</topology>
    </subcellularLocation>
</comment>
<proteinExistence type="inferred from homology"/>
<dbReference type="PRINTS" id="PR00463">
    <property type="entry name" value="EP450I"/>
</dbReference>
<comment type="pathway">
    <text evidence="3">Secondary metabolite biosynthesis.</text>
</comment>
<dbReference type="Gene3D" id="1.10.630.10">
    <property type="entry name" value="Cytochrome P450"/>
    <property type="match status" value="1"/>
</dbReference>
<dbReference type="InterPro" id="IPR001128">
    <property type="entry name" value="Cyt_P450"/>
</dbReference>
<evidence type="ECO:0000256" key="4">
    <source>
        <dbReference type="ARBA" id="ARBA00010617"/>
    </source>
</evidence>
<sequence length="509" mass="57562">MNRDFVLYAVTALLVFLGWRLSRARRRRYPPGPPPALLTGNLQDIPRGGHEWEAYTALGKNYGKCDVVHFNVFGSHVVVLNSYEATRDLLDARGSIYSSRPRLVMLKEVKRWDWNLVIMSYDKRYQTYRRIVQQEFQPSVVARSHHSLMALEIANFLGRLLTSQQDLPKHVRRLAGAIIMRITYGHKVVSADDPFVSLAEAVRETNEKTPGNAVVDLLPFLKHLPAWFPGGGFQRQAAYVRELSRKMRSVPFEAVKAQMASGKAESSMATRLIESEDIPSEMDRDQLAMDCTGVVYSAGADTTVATLLNFVHAMTLYPEVQARAQQEIDAVIGRDRLPTFEDRKRLPYLSNVVKEAFRWKPSVMLCVPHTTISDDEYRGMYIPKGASVIANIWAMLHDENVYKSPYEFDPDRFTPSSDHPEGEPDPAKIAFGYGRRICPGRYFADDSVFLTITSMLQLFRISLPEGVKKEDVKVTWSSGLVSLPSAYPYTLTPRFEGVRELIATSSEVA</sequence>
<dbReference type="Pfam" id="PF00067">
    <property type="entry name" value="p450"/>
    <property type="match status" value="1"/>
</dbReference>
<organism evidence="15 16">
    <name type="scientific">Lentinus brumalis</name>
    <dbReference type="NCBI Taxonomy" id="2498619"/>
    <lineage>
        <taxon>Eukaryota</taxon>
        <taxon>Fungi</taxon>
        <taxon>Dikarya</taxon>
        <taxon>Basidiomycota</taxon>
        <taxon>Agaricomycotina</taxon>
        <taxon>Agaricomycetes</taxon>
        <taxon>Polyporales</taxon>
        <taxon>Polyporaceae</taxon>
        <taxon>Lentinus</taxon>
    </lineage>
</organism>
<evidence type="ECO:0000256" key="10">
    <source>
        <dbReference type="ARBA" id="ARBA00023004"/>
    </source>
</evidence>
<reference evidence="15 16" key="1">
    <citation type="journal article" date="2018" name="Biotechnol. Biofuels">
        <title>Integrative visual omics of the white-rot fungus Polyporus brumalis exposes the biotechnological potential of its oxidative enzymes for delignifying raw plant biomass.</title>
        <authorList>
            <person name="Miyauchi S."/>
            <person name="Rancon A."/>
            <person name="Drula E."/>
            <person name="Hage H."/>
            <person name="Chaduli D."/>
            <person name="Favel A."/>
            <person name="Grisel S."/>
            <person name="Henrissat B."/>
            <person name="Herpoel-Gimbert I."/>
            <person name="Ruiz-Duenas F.J."/>
            <person name="Chevret D."/>
            <person name="Hainaut M."/>
            <person name="Lin J."/>
            <person name="Wang M."/>
            <person name="Pangilinan J."/>
            <person name="Lipzen A."/>
            <person name="Lesage-Meessen L."/>
            <person name="Navarro D."/>
            <person name="Riley R."/>
            <person name="Grigoriev I.V."/>
            <person name="Zhou S."/>
            <person name="Raouche S."/>
            <person name="Rosso M.N."/>
        </authorList>
    </citation>
    <scope>NUCLEOTIDE SEQUENCE [LARGE SCALE GENOMIC DNA]</scope>
    <source>
        <strain evidence="15 16">BRFM 1820</strain>
    </source>
</reference>
<evidence type="ECO:0000256" key="5">
    <source>
        <dbReference type="ARBA" id="ARBA00022617"/>
    </source>
</evidence>
<keyword evidence="9 14" id="KW-0560">Oxidoreductase</keyword>
<keyword evidence="7 13" id="KW-0479">Metal-binding</keyword>
<evidence type="ECO:0000313" key="16">
    <source>
        <dbReference type="Proteomes" id="UP000256964"/>
    </source>
</evidence>
<dbReference type="GO" id="GO:0004497">
    <property type="term" value="F:monooxygenase activity"/>
    <property type="evidence" value="ECO:0007669"/>
    <property type="project" value="UniProtKB-KW"/>
</dbReference>
<keyword evidence="5 13" id="KW-0349">Heme</keyword>
<dbReference type="PANTHER" id="PTHR46300:SF7">
    <property type="entry name" value="P450, PUTATIVE (EUROFUNG)-RELATED"/>
    <property type="match status" value="1"/>
</dbReference>
<evidence type="ECO:0000313" key="15">
    <source>
        <dbReference type="EMBL" id="RDX51323.1"/>
    </source>
</evidence>
<dbReference type="SUPFAM" id="SSF48264">
    <property type="entry name" value="Cytochrome P450"/>
    <property type="match status" value="1"/>
</dbReference>
<feature type="binding site" description="axial binding residue" evidence="13">
    <location>
        <position position="438"/>
    </location>
    <ligand>
        <name>heme</name>
        <dbReference type="ChEBI" id="CHEBI:30413"/>
    </ligand>
    <ligandPart>
        <name>Fe</name>
        <dbReference type="ChEBI" id="CHEBI:18248"/>
    </ligandPart>
</feature>
<name>A0A371DFN4_9APHY</name>
<dbReference type="AlphaFoldDB" id="A0A371DFN4"/>
<evidence type="ECO:0000256" key="14">
    <source>
        <dbReference type="RuleBase" id="RU000461"/>
    </source>
</evidence>
<keyword evidence="11 14" id="KW-0503">Monooxygenase</keyword>
<dbReference type="InterPro" id="IPR036396">
    <property type="entry name" value="Cyt_P450_sf"/>
</dbReference>
<dbReference type="GO" id="GO:0005506">
    <property type="term" value="F:iron ion binding"/>
    <property type="evidence" value="ECO:0007669"/>
    <property type="project" value="InterPro"/>
</dbReference>
<evidence type="ECO:0000256" key="8">
    <source>
        <dbReference type="ARBA" id="ARBA00022989"/>
    </source>
</evidence>
<dbReference type="EMBL" id="KZ857395">
    <property type="protein sequence ID" value="RDX51323.1"/>
    <property type="molecule type" value="Genomic_DNA"/>
</dbReference>
<dbReference type="InterPro" id="IPR050364">
    <property type="entry name" value="Cytochrome_P450_fung"/>
</dbReference>
<comment type="cofactor">
    <cofactor evidence="1 13">
        <name>heme</name>
        <dbReference type="ChEBI" id="CHEBI:30413"/>
    </cofactor>
</comment>
<dbReference type="STRING" id="139420.A0A371DFN4"/>
<keyword evidence="12" id="KW-0472">Membrane</keyword>
<evidence type="ECO:0000256" key="11">
    <source>
        <dbReference type="ARBA" id="ARBA00023033"/>
    </source>
</evidence>
<dbReference type="InterPro" id="IPR017972">
    <property type="entry name" value="Cyt_P450_CS"/>
</dbReference>
<dbReference type="GO" id="GO:0020037">
    <property type="term" value="F:heme binding"/>
    <property type="evidence" value="ECO:0007669"/>
    <property type="project" value="InterPro"/>
</dbReference>
<dbReference type="PANTHER" id="PTHR46300">
    <property type="entry name" value="P450, PUTATIVE (EUROFUNG)-RELATED-RELATED"/>
    <property type="match status" value="1"/>
</dbReference>
<evidence type="ECO:0000256" key="6">
    <source>
        <dbReference type="ARBA" id="ARBA00022692"/>
    </source>
</evidence>
<dbReference type="GO" id="GO:0016705">
    <property type="term" value="F:oxidoreductase activity, acting on paired donors, with incorporation or reduction of molecular oxygen"/>
    <property type="evidence" value="ECO:0007669"/>
    <property type="project" value="InterPro"/>
</dbReference>